<reference evidence="1 2" key="1">
    <citation type="submission" date="2021-06" db="EMBL/GenBank/DDBJ databases">
        <authorList>
            <person name="Palmer J.M."/>
        </authorList>
    </citation>
    <scope>NUCLEOTIDE SEQUENCE [LARGE SCALE GENOMIC DNA]</scope>
    <source>
        <strain evidence="2">if_2019</strain>
        <tissue evidence="1">Muscle</tissue>
    </source>
</reference>
<gene>
    <name evidence="1" type="ORF">ILYODFUR_032464</name>
</gene>
<sequence>MIYFSLAAYSWSGYWPSQADSQRWGRTSVYGEAQNIQDPLLEAGIYSSFKVAIMCLNRCTLSLCVIDLIRCKPKNCDKQFNTGAMKMFYGCHFGCVGRASDTPPTFQDGAPDVPA</sequence>
<accession>A0ABV0T3J3</accession>
<evidence type="ECO:0000313" key="2">
    <source>
        <dbReference type="Proteomes" id="UP001482620"/>
    </source>
</evidence>
<organism evidence="1 2">
    <name type="scientific">Ilyodon furcidens</name>
    <name type="common">goldbreast splitfin</name>
    <dbReference type="NCBI Taxonomy" id="33524"/>
    <lineage>
        <taxon>Eukaryota</taxon>
        <taxon>Metazoa</taxon>
        <taxon>Chordata</taxon>
        <taxon>Craniata</taxon>
        <taxon>Vertebrata</taxon>
        <taxon>Euteleostomi</taxon>
        <taxon>Actinopterygii</taxon>
        <taxon>Neopterygii</taxon>
        <taxon>Teleostei</taxon>
        <taxon>Neoteleostei</taxon>
        <taxon>Acanthomorphata</taxon>
        <taxon>Ovalentaria</taxon>
        <taxon>Atherinomorphae</taxon>
        <taxon>Cyprinodontiformes</taxon>
        <taxon>Goodeidae</taxon>
        <taxon>Ilyodon</taxon>
    </lineage>
</organism>
<comment type="caution">
    <text evidence="1">The sequence shown here is derived from an EMBL/GenBank/DDBJ whole genome shotgun (WGS) entry which is preliminary data.</text>
</comment>
<name>A0ABV0T3J3_9TELE</name>
<protein>
    <submittedName>
        <fullName evidence="1">Uncharacterized protein</fullName>
    </submittedName>
</protein>
<dbReference type="EMBL" id="JAHRIQ010016869">
    <property type="protein sequence ID" value="MEQ2226931.1"/>
    <property type="molecule type" value="Genomic_DNA"/>
</dbReference>
<dbReference type="Proteomes" id="UP001482620">
    <property type="component" value="Unassembled WGS sequence"/>
</dbReference>
<evidence type="ECO:0000313" key="1">
    <source>
        <dbReference type="EMBL" id="MEQ2226931.1"/>
    </source>
</evidence>
<keyword evidence="2" id="KW-1185">Reference proteome</keyword>
<proteinExistence type="predicted"/>